<evidence type="ECO:0000256" key="11">
    <source>
        <dbReference type="ARBA" id="ARBA00022840"/>
    </source>
</evidence>
<dbReference type="SUPFAM" id="SSF55874">
    <property type="entry name" value="ATPase domain of HSP90 chaperone/DNA topoisomerase II/histidine kinase"/>
    <property type="match status" value="1"/>
</dbReference>
<dbReference type="SMART" id="SM00387">
    <property type="entry name" value="HATPase_c"/>
    <property type="match status" value="1"/>
</dbReference>
<dbReference type="InterPro" id="IPR003660">
    <property type="entry name" value="HAMP_dom"/>
</dbReference>
<evidence type="ECO:0000256" key="1">
    <source>
        <dbReference type="ARBA" id="ARBA00000085"/>
    </source>
</evidence>
<evidence type="ECO:0000259" key="16">
    <source>
        <dbReference type="PROSITE" id="PS50109"/>
    </source>
</evidence>
<evidence type="ECO:0000256" key="7">
    <source>
        <dbReference type="ARBA" id="ARBA00022679"/>
    </source>
</evidence>
<evidence type="ECO:0000256" key="13">
    <source>
        <dbReference type="ARBA" id="ARBA00023012"/>
    </source>
</evidence>
<dbReference type="CDD" id="cd00082">
    <property type="entry name" value="HisKA"/>
    <property type="match status" value="1"/>
</dbReference>
<dbReference type="InterPro" id="IPR004358">
    <property type="entry name" value="Sig_transdc_His_kin-like_C"/>
</dbReference>
<dbReference type="PANTHER" id="PTHR44936">
    <property type="entry name" value="SENSOR PROTEIN CREC"/>
    <property type="match status" value="1"/>
</dbReference>
<feature type="domain" description="Histidine kinase" evidence="16">
    <location>
        <begin position="239"/>
        <end position="437"/>
    </location>
</feature>
<evidence type="ECO:0000256" key="8">
    <source>
        <dbReference type="ARBA" id="ARBA00022692"/>
    </source>
</evidence>
<comment type="caution">
    <text evidence="18">The sequence shown here is derived from an EMBL/GenBank/DDBJ whole genome shotgun (WGS) entry which is preliminary data.</text>
</comment>
<dbReference type="GO" id="GO:0005524">
    <property type="term" value="F:ATP binding"/>
    <property type="evidence" value="ECO:0007669"/>
    <property type="project" value="UniProtKB-KW"/>
</dbReference>
<dbReference type="InterPro" id="IPR003661">
    <property type="entry name" value="HisK_dim/P_dom"/>
</dbReference>
<evidence type="ECO:0000313" key="18">
    <source>
        <dbReference type="EMBL" id="MDO6413325.1"/>
    </source>
</evidence>
<gene>
    <name evidence="18" type="ORF">Q4F19_02925</name>
</gene>
<dbReference type="InterPro" id="IPR005467">
    <property type="entry name" value="His_kinase_dom"/>
</dbReference>
<keyword evidence="19" id="KW-1185">Reference proteome</keyword>
<dbReference type="CDD" id="cd06225">
    <property type="entry name" value="HAMP"/>
    <property type="match status" value="1"/>
</dbReference>
<evidence type="ECO:0000256" key="10">
    <source>
        <dbReference type="ARBA" id="ARBA00022777"/>
    </source>
</evidence>
<evidence type="ECO:0000256" key="2">
    <source>
        <dbReference type="ARBA" id="ARBA00004429"/>
    </source>
</evidence>
<evidence type="ECO:0000256" key="6">
    <source>
        <dbReference type="ARBA" id="ARBA00022553"/>
    </source>
</evidence>
<proteinExistence type="predicted"/>
<dbReference type="InterPro" id="IPR050980">
    <property type="entry name" value="2C_sensor_his_kinase"/>
</dbReference>
<dbReference type="InterPro" id="IPR036890">
    <property type="entry name" value="HATPase_C_sf"/>
</dbReference>
<feature type="transmembrane region" description="Helical" evidence="15">
    <location>
        <begin position="157"/>
        <end position="179"/>
    </location>
</feature>
<comment type="subcellular location">
    <subcellularLocation>
        <location evidence="2">Cell inner membrane</location>
        <topology evidence="2">Multi-pass membrane protein</topology>
    </subcellularLocation>
</comment>
<evidence type="ECO:0000256" key="5">
    <source>
        <dbReference type="ARBA" id="ARBA00022519"/>
    </source>
</evidence>
<dbReference type="Gene3D" id="1.10.287.130">
    <property type="match status" value="1"/>
</dbReference>
<dbReference type="EC" id="2.7.13.3" evidence="3"/>
<keyword evidence="14 15" id="KW-0472">Membrane</keyword>
<evidence type="ECO:0000256" key="3">
    <source>
        <dbReference type="ARBA" id="ARBA00012438"/>
    </source>
</evidence>
<keyword evidence="5" id="KW-0997">Cell inner membrane</keyword>
<dbReference type="PRINTS" id="PR00344">
    <property type="entry name" value="BCTRLSENSOR"/>
</dbReference>
<dbReference type="RefSeq" id="WP_303539638.1">
    <property type="nucleotide sequence ID" value="NZ_JAUOTP010000001.1"/>
</dbReference>
<evidence type="ECO:0000256" key="9">
    <source>
        <dbReference type="ARBA" id="ARBA00022741"/>
    </source>
</evidence>
<evidence type="ECO:0000256" key="14">
    <source>
        <dbReference type="ARBA" id="ARBA00023136"/>
    </source>
</evidence>
<keyword evidence="4" id="KW-1003">Cell membrane</keyword>
<keyword evidence="11 18" id="KW-0067">ATP-binding</keyword>
<evidence type="ECO:0000256" key="12">
    <source>
        <dbReference type="ARBA" id="ARBA00022989"/>
    </source>
</evidence>
<dbReference type="PROSITE" id="PS50109">
    <property type="entry name" value="HIS_KIN"/>
    <property type="match status" value="1"/>
</dbReference>
<protein>
    <recommendedName>
        <fullName evidence="3">histidine kinase</fullName>
        <ecNumber evidence="3">2.7.13.3</ecNumber>
    </recommendedName>
</protein>
<evidence type="ECO:0000313" key="19">
    <source>
        <dbReference type="Proteomes" id="UP001169764"/>
    </source>
</evidence>
<reference evidence="18" key="1">
    <citation type="submission" date="2023-07" db="EMBL/GenBank/DDBJ databases">
        <authorList>
            <person name="Kim M."/>
        </authorList>
    </citation>
    <scope>NUCLEOTIDE SEQUENCE</scope>
    <source>
        <strain evidence="18">BIUV-7</strain>
    </source>
</reference>
<dbReference type="EMBL" id="JAUOTP010000001">
    <property type="protein sequence ID" value="MDO6413325.1"/>
    <property type="molecule type" value="Genomic_DNA"/>
</dbReference>
<keyword evidence="6" id="KW-0597">Phosphoprotein</keyword>
<dbReference type="SMART" id="SM00388">
    <property type="entry name" value="HisKA"/>
    <property type="match status" value="1"/>
</dbReference>
<keyword evidence="13" id="KW-0902">Two-component regulatory system</keyword>
<dbReference type="Gene3D" id="3.30.565.10">
    <property type="entry name" value="Histidine kinase-like ATPase, C-terminal domain"/>
    <property type="match status" value="1"/>
</dbReference>
<keyword evidence="10" id="KW-0418">Kinase</keyword>
<accession>A0ABT8Y6M0</accession>
<dbReference type="InterPro" id="IPR003594">
    <property type="entry name" value="HATPase_dom"/>
</dbReference>
<dbReference type="Pfam" id="PF02518">
    <property type="entry name" value="HATPase_c"/>
    <property type="match status" value="1"/>
</dbReference>
<dbReference type="SUPFAM" id="SSF47384">
    <property type="entry name" value="Homodimeric domain of signal transducing histidine kinase"/>
    <property type="match status" value="1"/>
</dbReference>
<organism evidence="18 19">
    <name type="scientific">Sphingomonas natans</name>
    <dbReference type="NCBI Taxonomy" id="3063330"/>
    <lineage>
        <taxon>Bacteria</taxon>
        <taxon>Pseudomonadati</taxon>
        <taxon>Pseudomonadota</taxon>
        <taxon>Alphaproteobacteria</taxon>
        <taxon>Sphingomonadales</taxon>
        <taxon>Sphingomonadaceae</taxon>
        <taxon>Sphingomonas</taxon>
    </lineage>
</organism>
<feature type="transmembrane region" description="Helical" evidence="15">
    <location>
        <begin position="12"/>
        <end position="34"/>
    </location>
</feature>
<dbReference type="InterPro" id="IPR036097">
    <property type="entry name" value="HisK_dim/P_sf"/>
</dbReference>
<dbReference type="SMART" id="SM00304">
    <property type="entry name" value="HAMP"/>
    <property type="match status" value="1"/>
</dbReference>
<evidence type="ECO:0000259" key="17">
    <source>
        <dbReference type="PROSITE" id="PS50885"/>
    </source>
</evidence>
<keyword evidence="8 15" id="KW-0812">Transmembrane</keyword>
<sequence length="437" mass="47904">MIRRVGGPLGLLGRIFAILLLTVVIEFGASTYLYERSSHFSVREDEARRLAEHLVIARKILNEAPRRERPSVAEQLTTDRYLVRWSPNAPPPPHFAPALDQTRNQIVAWEPALADSVIRIRLSSPGRNAAVLGELQLADGSWLLFSTHELVQSLDLALGRILLALVPALALTLLGGLLIRRALVPIRILARATEKVGSADGIHLEEEGTGEVRQLIRGFNVMQERIHRLIEDRTQALAAVGHDLRTPIARVQLRAEAIDDDGLREAIGRDIGEMEAMVASLLAFLGGEGDPEPPTRTDLAVMAVTTIEEAQDRGEQAHYVGPDHLETILRRVGFRRALVNLVENALHYGQSVTLTLEETADAIRILIEDDGPGIPEDQLEAVMKPFSRLDTARARNTKGLGLGLAIVHRAVEQEGGQIALSNRAQGGLRAEIVLART</sequence>
<keyword evidence="9" id="KW-0547">Nucleotide-binding</keyword>
<keyword evidence="7" id="KW-0808">Transferase</keyword>
<keyword evidence="12 15" id="KW-1133">Transmembrane helix</keyword>
<comment type="catalytic activity">
    <reaction evidence="1">
        <text>ATP + protein L-histidine = ADP + protein N-phospho-L-histidine.</text>
        <dbReference type="EC" id="2.7.13.3"/>
    </reaction>
</comment>
<evidence type="ECO:0000256" key="15">
    <source>
        <dbReference type="SAM" id="Phobius"/>
    </source>
</evidence>
<feature type="domain" description="HAMP" evidence="17">
    <location>
        <begin position="180"/>
        <end position="231"/>
    </location>
</feature>
<dbReference type="PANTHER" id="PTHR44936:SF5">
    <property type="entry name" value="SENSOR HISTIDINE KINASE ENVZ"/>
    <property type="match status" value="1"/>
</dbReference>
<name>A0ABT8Y6M0_9SPHN</name>
<evidence type="ECO:0000256" key="4">
    <source>
        <dbReference type="ARBA" id="ARBA00022475"/>
    </source>
</evidence>
<dbReference type="Proteomes" id="UP001169764">
    <property type="component" value="Unassembled WGS sequence"/>
</dbReference>
<dbReference type="PROSITE" id="PS50885">
    <property type="entry name" value="HAMP"/>
    <property type="match status" value="1"/>
</dbReference>
<dbReference type="Pfam" id="PF00672">
    <property type="entry name" value="HAMP"/>
    <property type="match status" value="1"/>
</dbReference>